<evidence type="ECO:0000313" key="3">
    <source>
        <dbReference type="Proteomes" id="UP001491310"/>
    </source>
</evidence>
<gene>
    <name evidence="2" type="ORF">WJX75_004446</name>
</gene>
<protein>
    <submittedName>
        <fullName evidence="2">Uncharacterized protein</fullName>
    </submittedName>
</protein>
<name>A0ABR2Z3L0_9CHLO</name>
<accession>A0ABR2Z3L0</accession>
<feature type="compositionally biased region" description="Polar residues" evidence="1">
    <location>
        <begin position="206"/>
        <end position="222"/>
    </location>
</feature>
<comment type="caution">
    <text evidence="2">The sequence shown here is derived from an EMBL/GenBank/DDBJ whole genome shotgun (WGS) entry which is preliminary data.</text>
</comment>
<sequence>MTSVRHEHDGQTFYEHRLLATELCAAFSTGSLGAGSRLALRTLFPGCRLMRVQLPVAAPSRGLLSAGNMATEGVRPLRSLTPLSLAAAGMALCERRWFHVARSAAPGLCKYRDLSEAFGKLGCESVVFVPVLPKLPSWAAPPANLAGSNGTRPLPVLPALGVLTLGVDDSTVVDARLLTSLFLVAHLVAQHLVHRGLSMRSLSLSESGQHAHSQHPVSSSNARGDVCKGPGSDLQQSADGGAKSGEVTGENSLVMC</sequence>
<proteinExistence type="predicted"/>
<dbReference type="Proteomes" id="UP001491310">
    <property type="component" value="Unassembled WGS sequence"/>
</dbReference>
<keyword evidence="3" id="KW-1185">Reference proteome</keyword>
<feature type="region of interest" description="Disordered" evidence="1">
    <location>
        <begin position="206"/>
        <end position="251"/>
    </location>
</feature>
<reference evidence="2 3" key="1">
    <citation type="journal article" date="2024" name="Nat. Commun.">
        <title>Phylogenomics reveals the evolutionary origins of lichenization in chlorophyte algae.</title>
        <authorList>
            <person name="Puginier C."/>
            <person name="Libourel C."/>
            <person name="Otte J."/>
            <person name="Skaloud P."/>
            <person name="Haon M."/>
            <person name="Grisel S."/>
            <person name="Petersen M."/>
            <person name="Berrin J.G."/>
            <person name="Delaux P.M."/>
            <person name="Dal Grande F."/>
            <person name="Keller J."/>
        </authorList>
    </citation>
    <scope>NUCLEOTIDE SEQUENCE [LARGE SCALE GENOMIC DNA]</scope>
    <source>
        <strain evidence="2 3">SAG 216-7</strain>
    </source>
</reference>
<evidence type="ECO:0000313" key="2">
    <source>
        <dbReference type="EMBL" id="KAK9918492.1"/>
    </source>
</evidence>
<evidence type="ECO:0000256" key="1">
    <source>
        <dbReference type="SAM" id="MobiDB-lite"/>
    </source>
</evidence>
<organism evidence="2 3">
    <name type="scientific">Coccomyxa subellipsoidea</name>
    <dbReference type="NCBI Taxonomy" id="248742"/>
    <lineage>
        <taxon>Eukaryota</taxon>
        <taxon>Viridiplantae</taxon>
        <taxon>Chlorophyta</taxon>
        <taxon>core chlorophytes</taxon>
        <taxon>Trebouxiophyceae</taxon>
        <taxon>Trebouxiophyceae incertae sedis</taxon>
        <taxon>Coccomyxaceae</taxon>
        <taxon>Coccomyxa</taxon>
    </lineage>
</organism>
<dbReference type="EMBL" id="JALJOT010000001">
    <property type="protein sequence ID" value="KAK9918492.1"/>
    <property type="molecule type" value="Genomic_DNA"/>
</dbReference>